<feature type="transmembrane region" description="Helical" evidence="7">
    <location>
        <begin position="278"/>
        <end position="301"/>
    </location>
</feature>
<comment type="similarity">
    <text evidence="2">Belongs to the major facilitator superfamily.</text>
</comment>
<dbReference type="GO" id="GO:0012505">
    <property type="term" value="C:endomembrane system"/>
    <property type="evidence" value="ECO:0007669"/>
    <property type="project" value="UniProtKB-SubCell"/>
</dbReference>
<feature type="transmembrane region" description="Helical" evidence="7">
    <location>
        <begin position="53"/>
        <end position="78"/>
    </location>
</feature>
<feature type="transmembrane region" description="Helical" evidence="7">
    <location>
        <begin position="245"/>
        <end position="266"/>
    </location>
</feature>
<dbReference type="OrthoDB" id="10021397at2759"/>
<dbReference type="Pfam" id="PF07690">
    <property type="entry name" value="MFS_1"/>
    <property type="match status" value="1"/>
</dbReference>
<evidence type="ECO:0000313" key="10">
    <source>
        <dbReference type="Proteomes" id="UP000439903"/>
    </source>
</evidence>
<reference evidence="9 10" key="1">
    <citation type="journal article" date="2019" name="Environ. Microbiol.">
        <title>At the nexus of three kingdoms: the genome of the mycorrhizal fungus Gigaspora margarita provides insights into plant, endobacterial and fungal interactions.</title>
        <authorList>
            <person name="Venice F."/>
            <person name="Ghignone S."/>
            <person name="Salvioli di Fossalunga A."/>
            <person name="Amselem J."/>
            <person name="Novero M."/>
            <person name="Xianan X."/>
            <person name="Sedzielewska Toro K."/>
            <person name="Morin E."/>
            <person name="Lipzen A."/>
            <person name="Grigoriev I.V."/>
            <person name="Henrissat B."/>
            <person name="Martin F.M."/>
            <person name="Bonfante P."/>
        </authorList>
    </citation>
    <scope>NUCLEOTIDE SEQUENCE [LARGE SCALE GENOMIC DNA]</scope>
    <source>
        <strain evidence="9 10">BEG34</strain>
    </source>
</reference>
<dbReference type="EMBL" id="WTPW01000203">
    <property type="protein sequence ID" value="KAF0535892.1"/>
    <property type="molecule type" value="Genomic_DNA"/>
</dbReference>
<proteinExistence type="inferred from homology"/>
<dbReference type="Gene3D" id="1.20.1250.20">
    <property type="entry name" value="MFS general substrate transporter like domains"/>
    <property type="match status" value="1"/>
</dbReference>
<feature type="transmembrane region" description="Helical" evidence="7">
    <location>
        <begin position="381"/>
        <end position="399"/>
    </location>
</feature>
<name>A0A8H4EQR8_GIGMA</name>
<protein>
    <submittedName>
        <fullName evidence="9">MFS general substrate transporter</fullName>
    </submittedName>
</protein>
<dbReference type="InterPro" id="IPR011701">
    <property type="entry name" value="MFS"/>
</dbReference>
<keyword evidence="5 7" id="KW-1133">Transmembrane helix</keyword>
<keyword evidence="4 7" id="KW-0812">Transmembrane</keyword>
<evidence type="ECO:0000313" key="9">
    <source>
        <dbReference type="EMBL" id="KAF0535892.1"/>
    </source>
</evidence>
<feature type="transmembrane region" description="Helical" evidence="7">
    <location>
        <begin position="445"/>
        <end position="468"/>
    </location>
</feature>
<feature type="domain" description="Major facilitator superfamily (MFS) profile" evidence="8">
    <location>
        <begin position="56"/>
        <end position="525"/>
    </location>
</feature>
<organism evidence="9 10">
    <name type="scientific">Gigaspora margarita</name>
    <dbReference type="NCBI Taxonomy" id="4874"/>
    <lineage>
        <taxon>Eukaryota</taxon>
        <taxon>Fungi</taxon>
        <taxon>Fungi incertae sedis</taxon>
        <taxon>Mucoromycota</taxon>
        <taxon>Glomeromycotina</taxon>
        <taxon>Glomeromycetes</taxon>
        <taxon>Diversisporales</taxon>
        <taxon>Gigasporaceae</taxon>
        <taxon>Gigaspora</taxon>
    </lineage>
</organism>
<feature type="transmembrane region" description="Helical" evidence="7">
    <location>
        <begin position="313"/>
        <end position="340"/>
    </location>
</feature>
<dbReference type="Proteomes" id="UP000439903">
    <property type="component" value="Unassembled WGS sequence"/>
</dbReference>
<dbReference type="GO" id="GO:0022857">
    <property type="term" value="F:transmembrane transporter activity"/>
    <property type="evidence" value="ECO:0007669"/>
    <property type="project" value="InterPro"/>
</dbReference>
<feature type="transmembrane region" description="Helical" evidence="7">
    <location>
        <begin position="121"/>
        <end position="140"/>
    </location>
</feature>
<gene>
    <name evidence="9" type="ORF">F8M41_009463</name>
</gene>
<feature type="transmembrane region" description="Helical" evidence="7">
    <location>
        <begin position="179"/>
        <end position="200"/>
    </location>
</feature>
<feature type="transmembrane region" description="Helical" evidence="7">
    <location>
        <begin position="146"/>
        <end position="167"/>
    </location>
</feature>
<feature type="transmembrane region" description="Helical" evidence="7">
    <location>
        <begin position="206"/>
        <end position="229"/>
    </location>
</feature>
<evidence type="ECO:0000256" key="1">
    <source>
        <dbReference type="ARBA" id="ARBA00004127"/>
    </source>
</evidence>
<dbReference type="AlphaFoldDB" id="A0A8H4EQR8"/>
<comment type="subcellular location">
    <subcellularLocation>
        <location evidence="1">Endomembrane system</location>
        <topology evidence="1">Multi-pass membrane protein</topology>
    </subcellularLocation>
</comment>
<dbReference type="GO" id="GO:0005886">
    <property type="term" value="C:plasma membrane"/>
    <property type="evidence" value="ECO:0007669"/>
    <property type="project" value="TreeGrafter"/>
</dbReference>
<dbReference type="CDD" id="cd17502">
    <property type="entry name" value="MFS_Azr1_MDR_like"/>
    <property type="match status" value="1"/>
</dbReference>
<accession>A0A8H4EQR8</accession>
<evidence type="ECO:0000256" key="4">
    <source>
        <dbReference type="ARBA" id="ARBA00022692"/>
    </source>
</evidence>
<dbReference type="Gene3D" id="1.20.1720.10">
    <property type="entry name" value="Multidrug resistance protein D"/>
    <property type="match status" value="1"/>
</dbReference>
<dbReference type="InterPro" id="IPR036259">
    <property type="entry name" value="MFS_trans_sf"/>
</dbReference>
<sequence length="551" mass="59618">MVQNQSTPHSEVNLEHDSELVSDTNENIITTTNINDQEAQNVENDDLLHGIELFLVTLSLGCAVFLSALDQTIVATALPKIASDFNGLEQIAWVATSFLLTLTSFEPIYGKLADIFGRKVAFLFAITIFEFGSLLCGVASDMVSLIIYRAVAGFGGGGIIGLSLIIIPDIVSTKDVGKYQGILGASYGLASVAGPLMGGAFTDHVSWRWCFFINLPPGAITVIAIIFLLHMKMPAGSLLGKFKRIDFIGIIIMISSTVCILLSLNWGGNTYAWNSPVIIVLLCVGAVGYIIFGLVETYVVSEPVVSPHLFKNLNVMSCFIASVFQGMIFFSFIFYIPLYFQIVKEVSATQSGIYFLPYILSGVLSSILTGQMFSRTDKISFQYTTLFASSLSIIGAGLTTIWNENTGNGELIVSMIIGGAGNGIGFQSVILCVQGLVEHKDIASVTSLTMFSQSIGAVFGIALSGTAFNNKLSQELSKLILPPSFSTQSVYSIQLLPPDTKSLVIHAYLLAFQFIFYFIILCGALMFISNLFMGKSKPIHNEGDEKIATFE</sequence>
<comment type="caution">
    <text evidence="9">The sequence shown here is derived from an EMBL/GenBank/DDBJ whole genome shotgun (WGS) entry which is preliminary data.</text>
</comment>
<dbReference type="PANTHER" id="PTHR23501">
    <property type="entry name" value="MAJOR FACILITATOR SUPERFAMILY"/>
    <property type="match status" value="1"/>
</dbReference>
<evidence type="ECO:0000256" key="7">
    <source>
        <dbReference type="SAM" id="Phobius"/>
    </source>
</evidence>
<keyword evidence="3" id="KW-0813">Transport</keyword>
<evidence type="ECO:0000256" key="2">
    <source>
        <dbReference type="ARBA" id="ARBA00008335"/>
    </source>
</evidence>
<dbReference type="PROSITE" id="PS50850">
    <property type="entry name" value="MFS"/>
    <property type="match status" value="1"/>
</dbReference>
<feature type="transmembrane region" description="Helical" evidence="7">
    <location>
        <begin position="505"/>
        <end position="528"/>
    </location>
</feature>
<evidence type="ECO:0000256" key="6">
    <source>
        <dbReference type="ARBA" id="ARBA00023136"/>
    </source>
</evidence>
<evidence type="ECO:0000259" key="8">
    <source>
        <dbReference type="PROSITE" id="PS50850"/>
    </source>
</evidence>
<dbReference type="SUPFAM" id="SSF103473">
    <property type="entry name" value="MFS general substrate transporter"/>
    <property type="match status" value="1"/>
</dbReference>
<feature type="transmembrane region" description="Helical" evidence="7">
    <location>
        <begin position="352"/>
        <end position="369"/>
    </location>
</feature>
<keyword evidence="6 7" id="KW-0472">Membrane</keyword>
<dbReference type="FunFam" id="1.20.1720.10:FF:000013">
    <property type="entry name" value="Related to multidrug resistance proteins"/>
    <property type="match status" value="1"/>
</dbReference>
<evidence type="ECO:0000256" key="3">
    <source>
        <dbReference type="ARBA" id="ARBA00022448"/>
    </source>
</evidence>
<dbReference type="PANTHER" id="PTHR23501:SF191">
    <property type="entry name" value="VACUOLAR BASIC AMINO ACID TRANSPORTER 4"/>
    <property type="match status" value="1"/>
</dbReference>
<dbReference type="InterPro" id="IPR020846">
    <property type="entry name" value="MFS_dom"/>
</dbReference>
<keyword evidence="10" id="KW-1185">Reference proteome</keyword>
<evidence type="ECO:0000256" key="5">
    <source>
        <dbReference type="ARBA" id="ARBA00022989"/>
    </source>
</evidence>
<feature type="transmembrane region" description="Helical" evidence="7">
    <location>
        <begin position="411"/>
        <end position="433"/>
    </location>
</feature>